<keyword evidence="4 11" id="KW-1134">Transmembrane beta strand</keyword>
<dbReference type="InterPro" id="IPR012910">
    <property type="entry name" value="Plug_dom"/>
</dbReference>
<dbReference type="PROSITE" id="PS52016">
    <property type="entry name" value="TONB_DEPENDENT_REC_3"/>
    <property type="match status" value="1"/>
</dbReference>
<dbReference type="Gene3D" id="2.40.170.20">
    <property type="entry name" value="TonB-dependent receptor, beta-barrel domain"/>
    <property type="match status" value="1"/>
</dbReference>
<protein>
    <submittedName>
        <fullName evidence="17">TonB-dependent receptor domain-containing protein</fullName>
    </submittedName>
</protein>
<comment type="caution">
    <text evidence="17">The sequence shown here is derived from an EMBL/GenBank/DDBJ whole genome shotgun (WGS) entry which is preliminary data.</text>
</comment>
<dbReference type="InterPro" id="IPR010917">
    <property type="entry name" value="TonB_rcpt_CS"/>
</dbReference>
<keyword evidence="18" id="KW-1185">Reference proteome</keyword>
<feature type="signal peptide" evidence="14">
    <location>
        <begin position="1"/>
        <end position="29"/>
    </location>
</feature>
<dbReference type="SUPFAM" id="SSF56935">
    <property type="entry name" value="Porins"/>
    <property type="match status" value="1"/>
</dbReference>
<dbReference type="InterPro" id="IPR036942">
    <property type="entry name" value="Beta-barrel_TonB_sf"/>
</dbReference>
<evidence type="ECO:0000256" key="3">
    <source>
        <dbReference type="ARBA" id="ARBA00022448"/>
    </source>
</evidence>
<evidence type="ECO:0000256" key="6">
    <source>
        <dbReference type="ARBA" id="ARBA00022729"/>
    </source>
</evidence>
<dbReference type="Proteomes" id="UP001596101">
    <property type="component" value="Unassembled WGS sequence"/>
</dbReference>
<gene>
    <name evidence="17" type="ORF">ACFPQ5_01195</name>
</gene>
<evidence type="ECO:0000256" key="14">
    <source>
        <dbReference type="SAM" id="SignalP"/>
    </source>
</evidence>
<comment type="similarity">
    <text evidence="2 11 13">Belongs to the TonB-dependent receptor family.</text>
</comment>
<keyword evidence="8 11" id="KW-0472">Membrane</keyword>
<dbReference type="EMBL" id="JBHSMR010000001">
    <property type="protein sequence ID" value="MFC5476787.1"/>
    <property type="molecule type" value="Genomic_DNA"/>
</dbReference>
<dbReference type="Pfam" id="PF07715">
    <property type="entry name" value="Plug"/>
    <property type="match status" value="1"/>
</dbReference>
<dbReference type="PROSITE" id="PS01156">
    <property type="entry name" value="TONB_DEPENDENT_REC_2"/>
    <property type="match status" value="1"/>
</dbReference>
<feature type="short sequence motif" description="TonB C-terminal box" evidence="12">
    <location>
        <begin position="951"/>
        <end position="968"/>
    </location>
</feature>
<dbReference type="InterPro" id="IPR039426">
    <property type="entry name" value="TonB-dep_rcpt-like"/>
</dbReference>
<comment type="subcellular location">
    <subcellularLocation>
        <location evidence="1 11">Cell outer membrane</location>
        <topology evidence="1 11">Multi-pass membrane protein</topology>
    </subcellularLocation>
</comment>
<dbReference type="PANTHER" id="PTHR47234">
    <property type="match status" value="1"/>
</dbReference>
<feature type="domain" description="TonB-dependent receptor-like beta-barrel" evidence="15">
    <location>
        <begin position="384"/>
        <end position="925"/>
    </location>
</feature>
<keyword evidence="10 11" id="KW-0998">Cell outer membrane</keyword>
<evidence type="ECO:0000256" key="12">
    <source>
        <dbReference type="PROSITE-ProRule" id="PRU10144"/>
    </source>
</evidence>
<evidence type="ECO:0000313" key="18">
    <source>
        <dbReference type="Proteomes" id="UP001596101"/>
    </source>
</evidence>
<reference evidence="18" key="1">
    <citation type="journal article" date="2019" name="Int. J. Syst. Evol. Microbiol.">
        <title>The Global Catalogue of Microorganisms (GCM) 10K type strain sequencing project: providing services to taxonomists for standard genome sequencing and annotation.</title>
        <authorList>
            <consortium name="The Broad Institute Genomics Platform"/>
            <consortium name="The Broad Institute Genome Sequencing Center for Infectious Disease"/>
            <person name="Wu L."/>
            <person name="Ma J."/>
        </authorList>
    </citation>
    <scope>NUCLEOTIDE SEQUENCE [LARGE SCALE GENOMIC DNA]</scope>
    <source>
        <strain evidence="18">CCUG 43111</strain>
    </source>
</reference>
<keyword evidence="3 11" id="KW-0813">Transport</keyword>
<evidence type="ECO:0000259" key="16">
    <source>
        <dbReference type="Pfam" id="PF07715"/>
    </source>
</evidence>
<evidence type="ECO:0000256" key="11">
    <source>
        <dbReference type="PROSITE-ProRule" id="PRU01360"/>
    </source>
</evidence>
<evidence type="ECO:0000256" key="5">
    <source>
        <dbReference type="ARBA" id="ARBA00022692"/>
    </source>
</evidence>
<dbReference type="Pfam" id="PF00593">
    <property type="entry name" value="TonB_dep_Rec_b-barrel"/>
    <property type="match status" value="1"/>
</dbReference>
<evidence type="ECO:0000256" key="2">
    <source>
        <dbReference type="ARBA" id="ARBA00009810"/>
    </source>
</evidence>
<keyword evidence="9 17" id="KW-0675">Receptor</keyword>
<proteinExistence type="inferred from homology"/>
<name>A0ABW0MI55_9BURK</name>
<keyword evidence="7 13" id="KW-0798">TonB box</keyword>
<evidence type="ECO:0000256" key="1">
    <source>
        <dbReference type="ARBA" id="ARBA00004571"/>
    </source>
</evidence>
<dbReference type="Gene3D" id="2.170.130.10">
    <property type="entry name" value="TonB-dependent receptor, plug domain"/>
    <property type="match status" value="1"/>
</dbReference>
<evidence type="ECO:0000256" key="13">
    <source>
        <dbReference type="RuleBase" id="RU003357"/>
    </source>
</evidence>
<organism evidence="17 18">
    <name type="scientific">Massilia suwonensis</name>
    <dbReference type="NCBI Taxonomy" id="648895"/>
    <lineage>
        <taxon>Bacteria</taxon>
        <taxon>Pseudomonadati</taxon>
        <taxon>Pseudomonadota</taxon>
        <taxon>Betaproteobacteria</taxon>
        <taxon>Burkholderiales</taxon>
        <taxon>Oxalobacteraceae</taxon>
        <taxon>Telluria group</taxon>
        <taxon>Massilia</taxon>
    </lineage>
</organism>
<evidence type="ECO:0000256" key="10">
    <source>
        <dbReference type="ARBA" id="ARBA00023237"/>
    </source>
</evidence>
<evidence type="ECO:0000256" key="4">
    <source>
        <dbReference type="ARBA" id="ARBA00022452"/>
    </source>
</evidence>
<accession>A0ABW0MI55</accession>
<dbReference type="InterPro" id="IPR000531">
    <property type="entry name" value="Beta-barrel_TonB"/>
</dbReference>
<feature type="domain" description="TonB-dependent receptor plug" evidence="16">
    <location>
        <begin position="51"/>
        <end position="159"/>
    </location>
</feature>
<evidence type="ECO:0000256" key="8">
    <source>
        <dbReference type="ARBA" id="ARBA00023136"/>
    </source>
</evidence>
<feature type="chain" id="PRO_5045771135" evidence="14">
    <location>
        <begin position="30"/>
        <end position="968"/>
    </location>
</feature>
<evidence type="ECO:0000259" key="15">
    <source>
        <dbReference type="Pfam" id="PF00593"/>
    </source>
</evidence>
<dbReference type="PANTHER" id="PTHR47234:SF2">
    <property type="entry name" value="TONB-DEPENDENT RECEPTOR"/>
    <property type="match status" value="1"/>
</dbReference>
<sequence>MTKEKILSRSVRLMFSGAVLAGLSAGAWAQEQKPAVVEVTGTRMTAPGFNSSSPIGSVSAEEIRSTQPVAVEEFFKALPAAVPAVGPATNNGTGGAATIDLRGLGTNRTLVLVNGRRLVPYSLGGTVDTNSIPMALLSRVDILTGGASVVYGADAVAGVANFNLRRNFTGVDVTTSYGMTGDQHDAKRRRTDVTMGANLDGGRGNVVLSIGKTKSDPLTQGERDYGVTSLNSVTGAPTGSGTTVPAAFSTSAGTAGNANVLSGAWQINPATGTLVQPVALYNTNPPNYYVTGLDRTQATALGNYKINEYAEAYTEVFVTNSKVASALASTGTFGNTFNVPIGNPYIPQAAREQICARRGIPAANCVAGNNTIVPLLVNRRFTELGPRYNDFDNKTLQYTIGLKGEIAYDWTYDAYWTRGTADQTQTRRNWGSLAKVGQALNALNTTTCVNNTNGCVPLNVFGAEGSITPAQAAFINNSAILNQSVKQDVAAIALSGNLGDTIRSPFAQDPISMSLLAENRKVTAGTQSDAASQLQGEVLGTGAPTPDRSGRFSLKEYAVEMLVPVVRDLPFVKTLNVELGYRQTEFSTASAKNDYGSWKAGGEWAPIEKLRFRAMVQKATRAPNVNELFAPAVTGLSNLATDPCQGTNINKADAARAGTLSNLCVQTGVPLSEVGALPAPSSGQINNLSGGNPALGPESAKTKTIGFVIEPLPRLNLSLDYYKIDITDAVSSPATTDILERCYSAGQNPGFTLNEFCGMIGRNTINGTFNGNEARGVATPLSNLGSQSTSGVDLNISYRLAASRVGLDSRWGNFDISLGANQVNSYTFQATPTAVERDCLGYYSVACNNIVSAPVYKRKFNQRTNWTFGAWAVGYNWRYVSGVIEEPGGTVFLPAFASIPSYHYVDLNASWNVTKNVRLVASVTNAANKKPPIVGGSIGGTGPNSGNTFPQSYDAVGRYVTLGASVKF</sequence>
<evidence type="ECO:0000313" key="17">
    <source>
        <dbReference type="EMBL" id="MFC5476787.1"/>
    </source>
</evidence>
<dbReference type="InterPro" id="IPR037066">
    <property type="entry name" value="Plug_dom_sf"/>
</dbReference>
<evidence type="ECO:0000256" key="7">
    <source>
        <dbReference type="ARBA" id="ARBA00023077"/>
    </source>
</evidence>
<keyword evidence="6 14" id="KW-0732">Signal</keyword>
<evidence type="ECO:0000256" key="9">
    <source>
        <dbReference type="ARBA" id="ARBA00023170"/>
    </source>
</evidence>
<keyword evidence="5 11" id="KW-0812">Transmembrane</keyword>